<keyword evidence="3" id="KW-0813">Transport</keyword>
<keyword evidence="12" id="KW-1185">Reference proteome</keyword>
<name>A0A1I7WSN9_HETBA</name>
<feature type="transmembrane region" description="Helical" evidence="11">
    <location>
        <begin position="154"/>
        <end position="177"/>
    </location>
</feature>
<sequence>MFLCIENYQCKASSIGKHIVAMVFTFIQMHFIFCNSKVSSSMEISITGSHKLAKLGMMHLVSLNLWTWFRFVLAKTAAKVAKKSKSYEIAKDSSSSSSSSEEEGDYKMDHGFLTEVVNATVEAIISSTPTITPPLSTTMKSSKMLVTLQHFGDVATFLTTCIVEYSLIGAAVMFILWKSIGHAHHSDHSDLQVKRKYRMRIDCRMRLLQYRLHAHGEVIDEILLIIGLVGELIYCVIGLDIFIATRRAMTDRSLLPAFVFVCRLTQVVVQSAFILTTSRLVIY</sequence>
<keyword evidence="6" id="KW-0375">Hydrogen ion transport</keyword>
<keyword evidence="7 11" id="KW-1133">Transmembrane helix</keyword>
<dbReference type="WBParaSite" id="Hba_08154">
    <property type="protein sequence ID" value="Hba_08154"/>
    <property type="gene ID" value="Hba_08154"/>
</dbReference>
<keyword evidence="8" id="KW-0406">Ion transport</keyword>
<evidence type="ECO:0000256" key="9">
    <source>
        <dbReference type="ARBA" id="ARBA00023136"/>
    </source>
</evidence>
<accession>A0A1I7WSN9</accession>
<dbReference type="PANTHER" id="PTHR21522:SF43">
    <property type="entry name" value="OTOPETRIN-2"/>
    <property type="match status" value="1"/>
</dbReference>
<evidence type="ECO:0000256" key="7">
    <source>
        <dbReference type="ARBA" id="ARBA00022989"/>
    </source>
</evidence>
<feature type="transmembrane region" description="Helical" evidence="11">
    <location>
        <begin position="222"/>
        <end position="242"/>
    </location>
</feature>
<dbReference type="Proteomes" id="UP000095283">
    <property type="component" value="Unplaced"/>
</dbReference>
<protein>
    <submittedName>
        <fullName evidence="13">ABC transmembrane type-1 domain-containing protein</fullName>
    </submittedName>
</protein>
<evidence type="ECO:0000256" key="1">
    <source>
        <dbReference type="ARBA" id="ARBA00004651"/>
    </source>
</evidence>
<dbReference type="GO" id="GO:0005886">
    <property type="term" value="C:plasma membrane"/>
    <property type="evidence" value="ECO:0007669"/>
    <property type="project" value="UniProtKB-SubCell"/>
</dbReference>
<organism evidence="12 13">
    <name type="scientific">Heterorhabditis bacteriophora</name>
    <name type="common">Entomopathogenic nematode worm</name>
    <dbReference type="NCBI Taxonomy" id="37862"/>
    <lineage>
        <taxon>Eukaryota</taxon>
        <taxon>Metazoa</taxon>
        <taxon>Ecdysozoa</taxon>
        <taxon>Nematoda</taxon>
        <taxon>Chromadorea</taxon>
        <taxon>Rhabditida</taxon>
        <taxon>Rhabditina</taxon>
        <taxon>Rhabditomorpha</taxon>
        <taxon>Strongyloidea</taxon>
        <taxon>Heterorhabditidae</taxon>
        <taxon>Heterorhabditis</taxon>
    </lineage>
</organism>
<evidence type="ECO:0000256" key="5">
    <source>
        <dbReference type="ARBA" id="ARBA00022692"/>
    </source>
</evidence>
<dbReference type="PANTHER" id="PTHR21522">
    <property type="entry name" value="PROTON CHANNEL OTOP"/>
    <property type="match status" value="1"/>
</dbReference>
<comment type="subcellular location">
    <subcellularLocation>
        <location evidence="1">Cell membrane</location>
        <topology evidence="1">Multi-pass membrane protein</topology>
    </subcellularLocation>
</comment>
<proteinExistence type="inferred from homology"/>
<evidence type="ECO:0000256" key="3">
    <source>
        <dbReference type="ARBA" id="ARBA00022448"/>
    </source>
</evidence>
<dbReference type="AlphaFoldDB" id="A0A1I7WSN9"/>
<keyword evidence="9 11" id="KW-0472">Membrane</keyword>
<feature type="transmembrane region" description="Helical" evidence="11">
    <location>
        <begin position="12"/>
        <end position="33"/>
    </location>
</feature>
<evidence type="ECO:0000256" key="11">
    <source>
        <dbReference type="SAM" id="Phobius"/>
    </source>
</evidence>
<evidence type="ECO:0000256" key="6">
    <source>
        <dbReference type="ARBA" id="ARBA00022781"/>
    </source>
</evidence>
<evidence type="ECO:0000256" key="4">
    <source>
        <dbReference type="ARBA" id="ARBA00022475"/>
    </source>
</evidence>
<dbReference type="Pfam" id="PF03189">
    <property type="entry name" value="Otopetrin"/>
    <property type="match status" value="1"/>
</dbReference>
<evidence type="ECO:0000256" key="8">
    <source>
        <dbReference type="ARBA" id="ARBA00023065"/>
    </source>
</evidence>
<keyword evidence="10" id="KW-0407">Ion channel</keyword>
<keyword evidence="4" id="KW-1003">Cell membrane</keyword>
<evidence type="ECO:0000313" key="12">
    <source>
        <dbReference type="Proteomes" id="UP000095283"/>
    </source>
</evidence>
<evidence type="ECO:0000256" key="10">
    <source>
        <dbReference type="ARBA" id="ARBA00023303"/>
    </source>
</evidence>
<feature type="transmembrane region" description="Helical" evidence="11">
    <location>
        <begin position="53"/>
        <end position="73"/>
    </location>
</feature>
<reference evidence="13" key="1">
    <citation type="submission" date="2016-11" db="UniProtKB">
        <authorList>
            <consortium name="WormBaseParasite"/>
        </authorList>
    </citation>
    <scope>IDENTIFICATION</scope>
</reference>
<keyword evidence="5 11" id="KW-0812">Transmembrane</keyword>
<evidence type="ECO:0000256" key="2">
    <source>
        <dbReference type="ARBA" id="ARBA00006513"/>
    </source>
</evidence>
<evidence type="ECO:0000313" key="13">
    <source>
        <dbReference type="WBParaSite" id="Hba_08154"/>
    </source>
</evidence>
<dbReference type="InterPro" id="IPR004878">
    <property type="entry name" value="Otopetrin"/>
</dbReference>
<dbReference type="GO" id="GO:0015252">
    <property type="term" value="F:proton channel activity"/>
    <property type="evidence" value="ECO:0007669"/>
    <property type="project" value="InterPro"/>
</dbReference>
<comment type="similarity">
    <text evidence="2">Belongs to the otopetrin family.</text>
</comment>